<dbReference type="EC" id="1.21.98.1" evidence="6"/>
<evidence type="ECO:0000256" key="8">
    <source>
        <dbReference type="PIRSR" id="PIRSR004762-2"/>
    </source>
</evidence>
<dbReference type="EMBL" id="CP001629">
    <property type="protein sequence ID" value="ACU89826.1"/>
    <property type="molecule type" value="Genomic_DNA"/>
</dbReference>
<dbReference type="Pfam" id="PF04055">
    <property type="entry name" value="Radical_SAM"/>
    <property type="match status" value="1"/>
</dbReference>
<dbReference type="PIRSF" id="PIRSF004762">
    <property type="entry name" value="CHP00423"/>
    <property type="match status" value="1"/>
</dbReference>
<dbReference type="GO" id="GO:0016765">
    <property type="term" value="F:transferase activity, transferring alkyl or aryl (other than methyl) groups"/>
    <property type="evidence" value="ECO:0007669"/>
    <property type="project" value="InterPro"/>
</dbReference>
<keyword evidence="11" id="KW-1185">Reference proteome</keyword>
<evidence type="ECO:0000256" key="6">
    <source>
        <dbReference type="HAMAP-Rule" id="MF_00992"/>
    </source>
</evidence>
<feature type="binding site" evidence="8">
    <location>
        <position position="276"/>
    </location>
    <ligand>
        <name>(3R)-3-methyl-D-ornithine</name>
        <dbReference type="ChEBI" id="CHEBI:64642"/>
    </ligand>
</feature>
<keyword evidence="6" id="KW-0560">Oxidoreductase</keyword>
<feature type="binding site" evidence="8">
    <location>
        <position position="129"/>
    </location>
    <ligand>
        <name>(3R)-3-methyl-D-ornithine</name>
        <dbReference type="ChEBI" id="CHEBI:64642"/>
    </ligand>
</feature>
<dbReference type="PROSITE" id="PS51918">
    <property type="entry name" value="RADICAL_SAM"/>
    <property type="match status" value="1"/>
</dbReference>
<feature type="binding site" evidence="8">
    <location>
        <position position="165"/>
    </location>
    <ligand>
        <name>S-adenosyl-L-methionine</name>
        <dbReference type="ChEBI" id="CHEBI:59789"/>
    </ligand>
</feature>
<dbReference type="SFLD" id="SFLDF00343">
    <property type="entry name" value="aminofutalosine_synthase_(mqnE"/>
    <property type="match status" value="1"/>
</dbReference>
<keyword evidence="4 6" id="KW-0408">Iron</keyword>
<evidence type="ECO:0000256" key="3">
    <source>
        <dbReference type="ARBA" id="ARBA00022723"/>
    </source>
</evidence>
<dbReference type="PANTHER" id="PTHR43076:SF1">
    <property type="entry name" value="LIPOYL SYNTHASE 2"/>
    <property type="match status" value="1"/>
</dbReference>
<dbReference type="InterPro" id="IPR007197">
    <property type="entry name" value="rSAM"/>
</dbReference>
<evidence type="ECO:0000256" key="5">
    <source>
        <dbReference type="ARBA" id="ARBA00023014"/>
    </source>
</evidence>
<name>C7LW08_DESBD</name>
<evidence type="ECO:0000256" key="1">
    <source>
        <dbReference type="ARBA" id="ARBA00022485"/>
    </source>
</evidence>
<comment type="function">
    <text evidence="6">Radical SAM enzyme that catalyzes the cyclization of dehypoxanthine futalosine (DHFL) into cyclic dehypoxanthine futalosine (CDHFL), a step in the biosynthesis of menaquinone (MK, vitamin K2).</text>
</comment>
<dbReference type="GO" id="GO:0046992">
    <property type="term" value="F:oxidoreductase activity, acting on X-H and Y-H to form an X-Y bond"/>
    <property type="evidence" value="ECO:0007669"/>
    <property type="project" value="UniProtKB-UniRule"/>
</dbReference>
<dbReference type="GO" id="GO:0009234">
    <property type="term" value="P:menaquinone biosynthetic process"/>
    <property type="evidence" value="ECO:0007669"/>
    <property type="project" value="UniProtKB-UniRule"/>
</dbReference>
<comment type="cofactor">
    <cofactor evidence="6 7">
        <name>[4Fe-4S] cluster</name>
        <dbReference type="ChEBI" id="CHEBI:49883"/>
    </cofactor>
    <text evidence="6 7">Binds 1 [4Fe-4S] cluster. The cluster is coordinated with 3 cysteines and an exchangeable S-adenosyl-L-methionine.</text>
</comment>
<evidence type="ECO:0000256" key="4">
    <source>
        <dbReference type="ARBA" id="ARBA00023004"/>
    </source>
</evidence>
<feature type="binding site" evidence="6 7">
    <location>
        <position position="60"/>
    </location>
    <ligand>
        <name>[4Fe-4S] cluster</name>
        <dbReference type="ChEBI" id="CHEBI:49883"/>
        <note>4Fe-4S-S-AdoMet</note>
    </ligand>
</feature>
<dbReference type="InterPro" id="IPR058240">
    <property type="entry name" value="rSAM_sf"/>
</dbReference>
<dbReference type="SFLD" id="SFLDG01389">
    <property type="entry name" value="menaquinone_synthsis_involved"/>
    <property type="match status" value="2"/>
</dbReference>
<comment type="similarity">
    <text evidence="6">Belongs to the radical SAM superfamily. MqnC family.</text>
</comment>
<dbReference type="InterPro" id="IPR034405">
    <property type="entry name" value="F420"/>
</dbReference>
<dbReference type="HAMAP" id="MF_00992">
    <property type="entry name" value="MqnC"/>
    <property type="match status" value="1"/>
</dbReference>
<protein>
    <recommendedName>
        <fullName evidence="6">Cyclic dehypoxanthine futalosine synthase</fullName>
        <shortName evidence="6">Cyclic DHFL synthase</shortName>
        <ecNumber evidence="6">1.21.98.1</ecNumber>
    </recommendedName>
    <alternativeName>
        <fullName evidence="6">Dehypoxanthine futalosine cyclase</fullName>
        <shortName evidence="6">DHFL cyclase</shortName>
    </alternativeName>
    <alternativeName>
        <fullName evidence="6">Menaquinone biosynthetic enzyme MqnC</fullName>
    </alternativeName>
</protein>
<gene>
    <name evidence="6" type="primary">mqnC</name>
    <name evidence="10" type="ordered locus">Dbac_1735</name>
</gene>
<dbReference type="eggNOG" id="COG1060">
    <property type="taxonomic scope" value="Bacteria"/>
</dbReference>
<evidence type="ECO:0000313" key="10">
    <source>
        <dbReference type="EMBL" id="ACU89826.1"/>
    </source>
</evidence>
<dbReference type="Pfam" id="PF19288">
    <property type="entry name" value="CofH_C"/>
    <property type="match status" value="1"/>
</dbReference>
<dbReference type="InterPro" id="IPR045567">
    <property type="entry name" value="CofH/MnqC-like_C"/>
</dbReference>
<comment type="pathway">
    <text evidence="6">Quinol/quinone metabolism; menaquinone biosynthesis.</text>
</comment>
<dbReference type="InterPro" id="IPR022431">
    <property type="entry name" value="Cyclic_DHFL_synthase_mqnC"/>
</dbReference>
<keyword evidence="3 6" id="KW-0479">Metal-binding</keyword>
<comment type="catalytic activity">
    <reaction evidence="6">
        <text>dehypoxanthine futalosine + S-adenosyl-L-methionine = cyclic dehypoxanthinylfutalosinate + 5'-deoxyadenosine + L-methionine + H(+)</text>
        <dbReference type="Rhea" id="RHEA:33083"/>
        <dbReference type="ChEBI" id="CHEBI:15378"/>
        <dbReference type="ChEBI" id="CHEBI:17319"/>
        <dbReference type="ChEBI" id="CHEBI:57844"/>
        <dbReference type="ChEBI" id="CHEBI:58864"/>
        <dbReference type="ChEBI" id="CHEBI:59789"/>
        <dbReference type="ChEBI" id="CHEBI:64270"/>
        <dbReference type="EC" id="1.21.98.1"/>
    </reaction>
</comment>
<reference evidence="10 11" key="1">
    <citation type="journal article" date="2009" name="Stand. Genomic Sci.">
        <title>Complete genome sequence of Desulfomicrobium baculatum type strain (X).</title>
        <authorList>
            <person name="Copeland A."/>
            <person name="Spring S."/>
            <person name="Goker M."/>
            <person name="Schneider S."/>
            <person name="Lapidus A."/>
            <person name="Del Rio T.G."/>
            <person name="Tice H."/>
            <person name="Cheng J.F."/>
            <person name="Chen F."/>
            <person name="Nolan M."/>
            <person name="Bruce D."/>
            <person name="Goodwin L."/>
            <person name="Pitluck S."/>
            <person name="Ivanova N."/>
            <person name="Mavrommatis K."/>
            <person name="Ovchinnikova G."/>
            <person name="Pati A."/>
            <person name="Chen A."/>
            <person name="Palaniappan K."/>
            <person name="Land M."/>
            <person name="Hauser L."/>
            <person name="Chang Y.J."/>
            <person name="Jeffries C.C."/>
            <person name="Meincke L."/>
            <person name="Sims D."/>
            <person name="Brettin T."/>
            <person name="Detter J.C."/>
            <person name="Han C."/>
            <person name="Chain P."/>
            <person name="Bristow J."/>
            <person name="Eisen J.A."/>
            <person name="Markowitz V."/>
            <person name="Hugenholtz P."/>
            <person name="Kyrpides N.C."/>
            <person name="Klenk H.P."/>
            <person name="Lucas S."/>
        </authorList>
    </citation>
    <scope>NUCLEOTIDE SEQUENCE [LARGE SCALE GENOMIC DNA]</scope>
    <source>
        <strain evidence="11">DSM 4028 / VKM B-1378 / X</strain>
    </source>
</reference>
<dbReference type="InterPro" id="IPR020050">
    <property type="entry name" value="FO_synthase_su2"/>
</dbReference>
<dbReference type="PANTHER" id="PTHR43076">
    <property type="entry name" value="FO SYNTHASE (COFH)"/>
    <property type="match status" value="1"/>
</dbReference>
<dbReference type="SUPFAM" id="SSF102114">
    <property type="entry name" value="Radical SAM enzymes"/>
    <property type="match status" value="1"/>
</dbReference>
<accession>C7LW08</accession>
<evidence type="ECO:0000256" key="7">
    <source>
        <dbReference type="PIRSR" id="PIRSR004762-1"/>
    </source>
</evidence>
<dbReference type="OrthoDB" id="9802027at2"/>
<keyword evidence="2 6" id="KW-0949">S-adenosyl-L-methionine</keyword>
<dbReference type="AlphaFoldDB" id="C7LW08"/>
<sequence length="345" mass="38906">MNTRLNKNEARYVWDMNDVFTLGGLAHQRRMEMHPEGIVTYIVDRNINYTNVCVSACKFCAFFKGPGEEGGYVLSTEEILSKVQETVDLGGYQILLQGGMNPDLPLGYYTDLLRTLKSHFPGVAVHGFSPSEVWYLSEKESRPVADILIDLRRAGLDSMPGGGAEILNDEVRTRVSPRKCTADQWISVMETAHGLDMRTTATMMLGQGETFAQRMEHLDRLRDLQDRTGGFTAFIPWTFQPRNTRMVMPEASSHEYLKFLALCRLYLDNIGNIQASWVTQGPMVGQLALFWGANDFGSTMLEENVVAATGVHFLLPESQLRSLVERAGFTPRRRSMDYTLREEAV</sequence>
<dbReference type="CDD" id="cd01335">
    <property type="entry name" value="Radical_SAM"/>
    <property type="match status" value="1"/>
</dbReference>
<keyword evidence="6" id="KW-0474">Menaquinone biosynthesis</keyword>
<dbReference type="STRING" id="525897.Dbac_1735"/>
<feature type="domain" description="Radical SAM core" evidence="9">
    <location>
        <begin position="39"/>
        <end position="272"/>
    </location>
</feature>
<dbReference type="SFLD" id="SFLDS00029">
    <property type="entry name" value="Radical_SAM"/>
    <property type="match status" value="2"/>
</dbReference>
<dbReference type="NCBIfam" id="TIGR00423">
    <property type="entry name" value="CofH family radical SAM protein"/>
    <property type="match status" value="1"/>
</dbReference>
<organism evidence="10 11">
    <name type="scientific">Desulfomicrobium baculatum (strain DSM 4028 / VKM B-1378 / X)</name>
    <name type="common">Desulfovibrio baculatus</name>
    <dbReference type="NCBI Taxonomy" id="525897"/>
    <lineage>
        <taxon>Bacteria</taxon>
        <taxon>Pseudomonadati</taxon>
        <taxon>Thermodesulfobacteriota</taxon>
        <taxon>Desulfovibrionia</taxon>
        <taxon>Desulfovibrionales</taxon>
        <taxon>Desulfomicrobiaceae</taxon>
        <taxon>Desulfomicrobium</taxon>
    </lineage>
</organism>
<dbReference type="UniPathway" id="UPA00079"/>
<dbReference type="HOGENOM" id="CLU_040406_1_0_7"/>
<evidence type="ECO:0000256" key="2">
    <source>
        <dbReference type="ARBA" id="ARBA00022691"/>
    </source>
</evidence>
<feature type="binding site" evidence="8">
    <location>
        <position position="59"/>
    </location>
    <ligand>
        <name>S-adenosyl-L-methionine</name>
        <dbReference type="ChEBI" id="CHEBI:59789"/>
    </ligand>
</feature>
<dbReference type="Gene3D" id="3.20.20.70">
    <property type="entry name" value="Aldolase class I"/>
    <property type="match status" value="1"/>
</dbReference>
<feature type="binding site" evidence="8">
    <location>
        <position position="298"/>
    </location>
    <ligand>
        <name>(3R)-3-methyl-D-ornithine</name>
        <dbReference type="ChEBI" id="CHEBI:64642"/>
    </ligand>
</feature>
<keyword evidence="1 6" id="KW-0004">4Fe-4S</keyword>
<feature type="binding site" evidence="6 7">
    <location>
        <position position="57"/>
    </location>
    <ligand>
        <name>[4Fe-4S] cluster</name>
        <dbReference type="ChEBI" id="CHEBI:49883"/>
        <note>4Fe-4S-S-AdoMet</note>
    </ligand>
</feature>
<dbReference type="GO" id="GO:0005506">
    <property type="term" value="F:iron ion binding"/>
    <property type="evidence" value="ECO:0007669"/>
    <property type="project" value="UniProtKB-UniRule"/>
</dbReference>
<evidence type="ECO:0000259" key="9">
    <source>
        <dbReference type="PROSITE" id="PS51918"/>
    </source>
</evidence>
<dbReference type="KEGG" id="dba:Dbac_1735"/>
<dbReference type="SFLD" id="SFLDF00342">
    <property type="entry name" value="cyclic_dehypoxanthine_futalosi"/>
    <property type="match status" value="1"/>
</dbReference>
<dbReference type="GO" id="GO:0051539">
    <property type="term" value="F:4 iron, 4 sulfur cluster binding"/>
    <property type="evidence" value="ECO:0007669"/>
    <property type="project" value="UniProtKB-KW"/>
</dbReference>
<feature type="binding site" evidence="6 7">
    <location>
        <position position="53"/>
    </location>
    <ligand>
        <name>[4Fe-4S] cluster</name>
        <dbReference type="ChEBI" id="CHEBI:49883"/>
        <note>4Fe-4S-S-AdoMet</note>
    </ligand>
</feature>
<dbReference type="InterPro" id="IPR013785">
    <property type="entry name" value="Aldolase_TIM"/>
</dbReference>
<dbReference type="SFLD" id="SFLDG01064">
    <property type="entry name" value="F420__menaquinone_cofactor_bio"/>
    <property type="match status" value="2"/>
</dbReference>
<dbReference type="RefSeq" id="WP_015773917.1">
    <property type="nucleotide sequence ID" value="NC_013173.1"/>
</dbReference>
<dbReference type="NCBIfam" id="TIGR03699">
    <property type="entry name" value="menaquin_MqnC"/>
    <property type="match status" value="1"/>
</dbReference>
<proteinExistence type="inferred from homology"/>
<dbReference type="Proteomes" id="UP000002216">
    <property type="component" value="Chromosome"/>
</dbReference>
<dbReference type="GO" id="GO:0044689">
    <property type="term" value="F:7,8-didemethyl-8-hydroxy-5-deazariboflavin synthase activity"/>
    <property type="evidence" value="ECO:0007669"/>
    <property type="project" value="TreeGrafter"/>
</dbReference>
<evidence type="ECO:0000313" key="11">
    <source>
        <dbReference type="Proteomes" id="UP000002216"/>
    </source>
</evidence>
<keyword evidence="5 6" id="KW-0411">Iron-sulfur</keyword>